<protein>
    <recommendedName>
        <fullName evidence="3">Lipoprotein</fullName>
    </recommendedName>
</protein>
<keyword evidence="2" id="KW-1185">Reference proteome</keyword>
<dbReference type="AlphaFoldDB" id="A0A2P8GC19"/>
<reference evidence="1 2" key="1">
    <citation type="submission" date="2018-03" db="EMBL/GenBank/DDBJ databases">
        <title>Genomic Encyclopedia of Archaeal and Bacterial Type Strains, Phase II (KMG-II): from individual species to whole genera.</title>
        <authorList>
            <person name="Goeker M."/>
        </authorList>
    </citation>
    <scope>NUCLEOTIDE SEQUENCE [LARGE SCALE GENOMIC DNA]</scope>
    <source>
        <strain evidence="1 2">DSM 29057</strain>
    </source>
</reference>
<evidence type="ECO:0000313" key="2">
    <source>
        <dbReference type="Proteomes" id="UP000241964"/>
    </source>
</evidence>
<sequence length="132" mass="14737">MNMKKHIMPIALGLLALISCKKDKTEPVSEIQCIPAVYLTQYCPTKTETHLVRLLRPTPHATRMEGGSQGEFYVAAVINLPQSLIKRDTIFQLQFHYDPEAEQQNKAVGYCNANIAPAKMVVYDGVSESECP</sequence>
<accession>A0A2P8GC19</accession>
<name>A0A2P8GC19_9BACT</name>
<comment type="caution">
    <text evidence="1">The sequence shown here is derived from an EMBL/GenBank/DDBJ whole genome shotgun (WGS) entry which is preliminary data.</text>
</comment>
<dbReference type="PROSITE" id="PS51257">
    <property type="entry name" value="PROKAR_LIPOPROTEIN"/>
    <property type="match status" value="1"/>
</dbReference>
<proteinExistence type="predicted"/>
<evidence type="ECO:0000313" key="1">
    <source>
        <dbReference type="EMBL" id="PSL31516.1"/>
    </source>
</evidence>
<evidence type="ECO:0008006" key="3">
    <source>
        <dbReference type="Google" id="ProtNLM"/>
    </source>
</evidence>
<dbReference type="Proteomes" id="UP000241964">
    <property type="component" value="Unassembled WGS sequence"/>
</dbReference>
<dbReference type="EMBL" id="PYAS01000003">
    <property type="protein sequence ID" value="PSL31516.1"/>
    <property type="molecule type" value="Genomic_DNA"/>
</dbReference>
<gene>
    <name evidence="1" type="ORF">CLV60_103382</name>
</gene>
<organism evidence="1 2">
    <name type="scientific">Dyadobacter jiangsuensis</name>
    <dbReference type="NCBI Taxonomy" id="1591085"/>
    <lineage>
        <taxon>Bacteria</taxon>
        <taxon>Pseudomonadati</taxon>
        <taxon>Bacteroidota</taxon>
        <taxon>Cytophagia</taxon>
        <taxon>Cytophagales</taxon>
        <taxon>Spirosomataceae</taxon>
        <taxon>Dyadobacter</taxon>
    </lineage>
</organism>